<dbReference type="CDD" id="cd14688">
    <property type="entry name" value="bZIP_YAP"/>
    <property type="match status" value="1"/>
</dbReference>
<dbReference type="InterPro" id="IPR002110">
    <property type="entry name" value="Ankyrin_rpt"/>
</dbReference>
<evidence type="ECO:0000256" key="3">
    <source>
        <dbReference type="PROSITE-ProRule" id="PRU00023"/>
    </source>
</evidence>
<feature type="repeat" description="ANK" evidence="3">
    <location>
        <begin position="178"/>
        <end position="210"/>
    </location>
</feature>
<dbReference type="PROSITE" id="PS50297">
    <property type="entry name" value="ANK_REP_REGION"/>
    <property type="match status" value="2"/>
</dbReference>
<protein>
    <submittedName>
        <fullName evidence="5">Ankyrin</fullName>
    </submittedName>
</protein>
<organism evidence="5 6">
    <name type="scientific">Plenodomus tracheiphilus IPT5</name>
    <dbReference type="NCBI Taxonomy" id="1408161"/>
    <lineage>
        <taxon>Eukaryota</taxon>
        <taxon>Fungi</taxon>
        <taxon>Dikarya</taxon>
        <taxon>Ascomycota</taxon>
        <taxon>Pezizomycotina</taxon>
        <taxon>Dothideomycetes</taxon>
        <taxon>Pleosporomycetidae</taxon>
        <taxon>Pleosporales</taxon>
        <taxon>Pleosporineae</taxon>
        <taxon>Leptosphaeriaceae</taxon>
        <taxon>Plenodomus</taxon>
    </lineage>
</organism>
<sequence length="275" mass="30239">MSTEYNTRRTSVGNENDWREISDAAERRRAQNRIAQRNYRRNLKLRQQQFDQINENLASCSLDSTQRQALRLQSTVSDASTSTASSASVPDTVKTAPQSSTSFSHSWPDMMGTPSFLSEPAISTESLEALSLLPTLHESRPATLDGQVDCLARWGDMENSTSSFNSSMTRRASFSDPTPLTALQKSILRGQHSVAKLLAENGANIYVEDRMGNNILHLAVQSGSLTLVLFALRNGIDVNDTNMLGHTALHVAIERNDLEIIKILLSAGADIESKS</sequence>
<dbReference type="SUPFAM" id="SSF48403">
    <property type="entry name" value="Ankyrin repeat"/>
    <property type="match status" value="1"/>
</dbReference>
<dbReference type="Pfam" id="PF12796">
    <property type="entry name" value="Ank_2"/>
    <property type="match status" value="1"/>
</dbReference>
<dbReference type="EMBL" id="MU006385">
    <property type="protein sequence ID" value="KAF2844364.1"/>
    <property type="molecule type" value="Genomic_DNA"/>
</dbReference>
<dbReference type="Gene3D" id="1.25.40.20">
    <property type="entry name" value="Ankyrin repeat-containing domain"/>
    <property type="match status" value="1"/>
</dbReference>
<feature type="region of interest" description="Disordered" evidence="4">
    <location>
        <begin position="73"/>
        <end position="107"/>
    </location>
</feature>
<dbReference type="SMART" id="SM00248">
    <property type="entry name" value="ANK"/>
    <property type="match status" value="3"/>
</dbReference>
<evidence type="ECO:0000256" key="1">
    <source>
        <dbReference type="ARBA" id="ARBA00022737"/>
    </source>
</evidence>
<keyword evidence="2 3" id="KW-0040">ANK repeat</keyword>
<feature type="repeat" description="ANK" evidence="3">
    <location>
        <begin position="244"/>
        <end position="275"/>
    </location>
</feature>
<feature type="compositionally biased region" description="Polar residues" evidence="4">
    <location>
        <begin position="95"/>
        <end position="105"/>
    </location>
</feature>
<dbReference type="OrthoDB" id="3945980at2759"/>
<dbReference type="PANTHER" id="PTHR24198">
    <property type="entry name" value="ANKYRIN REPEAT AND PROTEIN KINASE DOMAIN-CONTAINING PROTEIN"/>
    <property type="match status" value="1"/>
</dbReference>
<evidence type="ECO:0000256" key="2">
    <source>
        <dbReference type="ARBA" id="ARBA00023043"/>
    </source>
</evidence>
<dbReference type="InterPro" id="IPR036770">
    <property type="entry name" value="Ankyrin_rpt-contain_sf"/>
</dbReference>
<accession>A0A6A7ANP9</accession>
<proteinExistence type="predicted"/>
<gene>
    <name evidence="5" type="ORF">T440DRAFT_327813</name>
</gene>
<dbReference type="PRINTS" id="PR01415">
    <property type="entry name" value="ANKYRIN"/>
</dbReference>
<dbReference type="AlphaFoldDB" id="A0A6A7ANP9"/>
<keyword evidence="6" id="KW-1185">Reference proteome</keyword>
<keyword evidence="1" id="KW-0677">Repeat</keyword>
<dbReference type="PANTHER" id="PTHR24198:SF165">
    <property type="entry name" value="ANKYRIN REPEAT-CONTAINING PROTEIN-RELATED"/>
    <property type="match status" value="1"/>
</dbReference>
<feature type="repeat" description="ANK" evidence="3">
    <location>
        <begin position="211"/>
        <end position="243"/>
    </location>
</feature>
<dbReference type="Proteomes" id="UP000799423">
    <property type="component" value="Unassembled WGS sequence"/>
</dbReference>
<feature type="compositionally biased region" description="Low complexity" evidence="4">
    <location>
        <begin position="74"/>
        <end position="93"/>
    </location>
</feature>
<name>A0A6A7ANP9_9PLEO</name>
<evidence type="ECO:0000313" key="6">
    <source>
        <dbReference type="Proteomes" id="UP000799423"/>
    </source>
</evidence>
<evidence type="ECO:0000256" key="4">
    <source>
        <dbReference type="SAM" id="MobiDB-lite"/>
    </source>
</evidence>
<reference evidence="5" key="1">
    <citation type="submission" date="2020-01" db="EMBL/GenBank/DDBJ databases">
        <authorList>
            <consortium name="DOE Joint Genome Institute"/>
            <person name="Haridas S."/>
            <person name="Albert R."/>
            <person name="Binder M."/>
            <person name="Bloem J."/>
            <person name="Labutti K."/>
            <person name="Salamov A."/>
            <person name="Andreopoulos B."/>
            <person name="Baker S.E."/>
            <person name="Barry K."/>
            <person name="Bills G."/>
            <person name="Bluhm B.H."/>
            <person name="Cannon C."/>
            <person name="Castanera R."/>
            <person name="Culley D.E."/>
            <person name="Daum C."/>
            <person name="Ezra D."/>
            <person name="Gonzalez J.B."/>
            <person name="Henrissat B."/>
            <person name="Kuo A."/>
            <person name="Liang C."/>
            <person name="Lipzen A."/>
            <person name="Lutzoni F."/>
            <person name="Magnuson J."/>
            <person name="Mondo S."/>
            <person name="Nolan M."/>
            <person name="Ohm R."/>
            <person name="Pangilinan J."/>
            <person name="Park H.-J."/>
            <person name="Ramirez L."/>
            <person name="Alfaro M."/>
            <person name="Sun H."/>
            <person name="Tritt A."/>
            <person name="Yoshinaga Y."/>
            <person name="Zwiers L.-H."/>
            <person name="Turgeon B.G."/>
            <person name="Goodwin S.B."/>
            <person name="Spatafora J.W."/>
            <person name="Crous P.W."/>
            <person name="Grigoriev I.V."/>
        </authorList>
    </citation>
    <scope>NUCLEOTIDE SEQUENCE</scope>
    <source>
        <strain evidence="5">IPT5</strain>
    </source>
</reference>
<dbReference type="PROSITE" id="PS50088">
    <property type="entry name" value="ANK_REPEAT"/>
    <property type="match status" value="3"/>
</dbReference>
<evidence type="ECO:0000313" key="5">
    <source>
        <dbReference type="EMBL" id="KAF2844364.1"/>
    </source>
</evidence>